<dbReference type="InterPro" id="IPR009078">
    <property type="entry name" value="Ferritin-like_SF"/>
</dbReference>
<dbReference type="GO" id="GO:0008198">
    <property type="term" value="F:ferrous iron binding"/>
    <property type="evidence" value="ECO:0007669"/>
    <property type="project" value="TreeGrafter"/>
</dbReference>
<keyword evidence="4 5" id="KW-0408">Iron</keyword>
<dbReference type="SUPFAM" id="SSF47240">
    <property type="entry name" value="Ferritin-like"/>
    <property type="match status" value="1"/>
</dbReference>
<comment type="subcellular location">
    <subcellularLocation>
        <location evidence="1">Autolysosome</location>
    </subcellularLocation>
</comment>
<dbReference type="PROSITE" id="PS50905">
    <property type="entry name" value="FERRITIN_LIKE"/>
    <property type="match status" value="1"/>
</dbReference>
<dbReference type="PANTHER" id="PTHR11431:SF47">
    <property type="entry name" value="FERRITIN LIGHT CHAIN"/>
    <property type="match status" value="1"/>
</dbReference>
<dbReference type="InterPro" id="IPR012347">
    <property type="entry name" value="Ferritin-like"/>
</dbReference>
<dbReference type="EMBL" id="SGJD01000399">
    <property type="protein sequence ID" value="KAB0405332.1"/>
    <property type="molecule type" value="Genomic_DNA"/>
</dbReference>
<evidence type="ECO:0000256" key="3">
    <source>
        <dbReference type="ARBA" id="ARBA00047045"/>
    </source>
</evidence>
<evidence type="ECO:0000256" key="4">
    <source>
        <dbReference type="PIRSR" id="PIRSR601519-1"/>
    </source>
</evidence>
<dbReference type="Proteomes" id="UP000437017">
    <property type="component" value="Unassembled WGS sequence"/>
</dbReference>
<evidence type="ECO:0000313" key="8">
    <source>
        <dbReference type="Proteomes" id="UP000437017"/>
    </source>
</evidence>
<dbReference type="GO" id="GO:0006879">
    <property type="term" value="P:intracellular iron ion homeostasis"/>
    <property type="evidence" value="ECO:0007669"/>
    <property type="project" value="UniProtKB-KW"/>
</dbReference>
<keyword evidence="5" id="KW-0409">Iron storage</keyword>
<name>A0A6A1Q9Z1_BALPH</name>
<evidence type="ECO:0000313" key="7">
    <source>
        <dbReference type="EMBL" id="KAB0405332.1"/>
    </source>
</evidence>
<gene>
    <name evidence="7" type="ORF">E2I00_013339</name>
</gene>
<dbReference type="InterPro" id="IPR009040">
    <property type="entry name" value="Ferritin-like_diiron"/>
</dbReference>
<dbReference type="PANTHER" id="PTHR11431">
    <property type="entry name" value="FERRITIN"/>
    <property type="match status" value="1"/>
</dbReference>
<evidence type="ECO:0000259" key="6">
    <source>
        <dbReference type="PROSITE" id="PS50905"/>
    </source>
</evidence>
<protein>
    <recommendedName>
        <fullName evidence="5">Ferritin</fullName>
    </recommendedName>
</protein>
<dbReference type="GO" id="GO:0008199">
    <property type="term" value="F:ferric iron binding"/>
    <property type="evidence" value="ECO:0007669"/>
    <property type="project" value="InterPro"/>
</dbReference>
<evidence type="ECO:0000256" key="1">
    <source>
        <dbReference type="ARBA" id="ARBA00044942"/>
    </source>
</evidence>
<dbReference type="Gene3D" id="1.20.1260.10">
    <property type="match status" value="1"/>
</dbReference>
<comment type="function">
    <text evidence="2">Stores iron in a soluble, non-toxic, readily available form. Important for iron homeostasis. Iron is taken up in the ferrous form and deposited as ferric hydroxides after oxidation. Also plays a role in delivery of iron to cells. Mediates iron uptake in capsule cells of the developing kidney. Delivery to lysosomes by the cargo receptor NCOA4 for autophagic degradation and release or iron.</text>
</comment>
<keyword evidence="4 5" id="KW-0479">Metal-binding</keyword>
<dbReference type="GO" id="GO:0006826">
    <property type="term" value="P:iron ion transport"/>
    <property type="evidence" value="ECO:0007669"/>
    <property type="project" value="InterPro"/>
</dbReference>
<accession>A0A6A1Q9Z1</accession>
<comment type="similarity">
    <text evidence="5">Belongs to the ferritin family.</text>
</comment>
<comment type="subunit">
    <text evidence="3">Oligomer of 24 subunits. There are two types of subunits: L (light) chain and H (heavy) chain. The major chain can be light or heavy, depending on the species and tissue type. The functional molecule forms a roughly spherical shell with a diameter of 12 nm and contains a central cavity into which the insoluble mineral iron core is deposited. Interacts with NCOA4.</text>
</comment>
<dbReference type="AlphaFoldDB" id="A0A6A1Q9Z1"/>
<feature type="domain" description="Ferritin-like diiron" evidence="6">
    <location>
        <begin position="1"/>
        <end position="60"/>
    </location>
</feature>
<sequence>MEVAMALEENLNQALWYLHVLGSAHTNPHLCEFLESFLLAEHVKFIKKMDNHLTNSTGWPARKAHP</sequence>
<dbReference type="GO" id="GO:0044754">
    <property type="term" value="C:autolysosome"/>
    <property type="evidence" value="ECO:0007669"/>
    <property type="project" value="UniProtKB-SubCell"/>
</dbReference>
<evidence type="ECO:0000256" key="2">
    <source>
        <dbReference type="ARBA" id="ARBA00045578"/>
    </source>
</evidence>
<reference evidence="7 8" key="1">
    <citation type="journal article" date="2019" name="PLoS ONE">
        <title>Genomic analyses reveal an absence of contemporary introgressive admixture between fin whales and blue whales, despite known hybrids.</title>
        <authorList>
            <person name="Westbury M.V."/>
            <person name="Petersen B."/>
            <person name="Lorenzen E.D."/>
        </authorList>
    </citation>
    <scope>NUCLEOTIDE SEQUENCE [LARGE SCALE GENOMIC DNA]</scope>
    <source>
        <strain evidence="7">FinWhale-01</strain>
    </source>
</reference>
<evidence type="ECO:0000256" key="5">
    <source>
        <dbReference type="RuleBase" id="RU361145"/>
    </source>
</evidence>
<keyword evidence="8" id="KW-1185">Reference proteome</keyword>
<organism evidence="7 8">
    <name type="scientific">Balaenoptera physalus</name>
    <name type="common">Fin whale</name>
    <name type="synonym">Balaena physalus</name>
    <dbReference type="NCBI Taxonomy" id="9770"/>
    <lineage>
        <taxon>Eukaryota</taxon>
        <taxon>Metazoa</taxon>
        <taxon>Chordata</taxon>
        <taxon>Craniata</taxon>
        <taxon>Vertebrata</taxon>
        <taxon>Euteleostomi</taxon>
        <taxon>Mammalia</taxon>
        <taxon>Eutheria</taxon>
        <taxon>Laurasiatheria</taxon>
        <taxon>Artiodactyla</taxon>
        <taxon>Whippomorpha</taxon>
        <taxon>Cetacea</taxon>
        <taxon>Mysticeti</taxon>
        <taxon>Balaenopteridae</taxon>
        <taxon>Balaenoptera</taxon>
    </lineage>
</organism>
<dbReference type="InterPro" id="IPR001519">
    <property type="entry name" value="Ferritin"/>
</dbReference>
<proteinExistence type="inferred from homology"/>
<comment type="caution">
    <text evidence="7">The sequence shown here is derived from an EMBL/GenBank/DDBJ whole genome shotgun (WGS) entry which is preliminary data.</text>
</comment>
<feature type="binding site" evidence="4">
    <location>
        <position position="8"/>
    </location>
    <ligand>
        <name>Fe cation</name>
        <dbReference type="ChEBI" id="CHEBI:24875"/>
        <label>1</label>
    </ligand>
</feature>